<dbReference type="GO" id="GO:0005525">
    <property type="term" value="F:GTP binding"/>
    <property type="evidence" value="ECO:0007669"/>
    <property type="project" value="UniProtKB-KW"/>
</dbReference>
<dbReference type="GO" id="GO:0051301">
    <property type="term" value="P:cell division"/>
    <property type="evidence" value="ECO:0007669"/>
    <property type="project" value="UniProtKB-KW"/>
</dbReference>
<keyword evidence="4" id="KW-0175">Coiled coil</keyword>
<keyword evidence="5 7" id="KW-0342">GTP-binding</keyword>
<dbReference type="Pfam" id="PF00735">
    <property type="entry name" value="Septin"/>
    <property type="match status" value="1"/>
</dbReference>
<evidence type="ECO:0000259" key="8">
    <source>
        <dbReference type="Pfam" id="PF00735"/>
    </source>
</evidence>
<evidence type="ECO:0000256" key="6">
    <source>
        <dbReference type="ARBA" id="ARBA00023306"/>
    </source>
</evidence>
<evidence type="ECO:0000313" key="10">
    <source>
        <dbReference type="Proteomes" id="UP001153636"/>
    </source>
</evidence>
<gene>
    <name evidence="9" type="ORF">PSYICH_LOCUS2000</name>
</gene>
<keyword evidence="3 7" id="KW-0547">Nucleotide-binding</keyword>
<dbReference type="Proteomes" id="UP001153636">
    <property type="component" value="Chromosome 10"/>
</dbReference>
<dbReference type="OrthoDB" id="416553at2759"/>
<dbReference type="CDD" id="cd01850">
    <property type="entry name" value="CDC_Septin"/>
    <property type="match status" value="1"/>
</dbReference>
<name>A0A9P0CKD5_9CUCU</name>
<organism evidence="9 10">
    <name type="scientific">Psylliodes chrysocephalus</name>
    <dbReference type="NCBI Taxonomy" id="3402493"/>
    <lineage>
        <taxon>Eukaryota</taxon>
        <taxon>Metazoa</taxon>
        <taxon>Ecdysozoa</taxon>
        <taxon>Arthropoda</taxon>
        <taxon>Hexapoda</taxon>
        <taxon>Insecta</taxon>
        <taxon>Pterygota</taxon>
        <taxon>Neoptera</taxon>
        <taxon>Endopterygota</taxon>
        <taxon>Coleoptera</taxon>
        <taxon>Polyphaga</taxon>
        <taxon>Cucujiformia</taxon>
        <taxon>Chrysomeloidea</taxon>
        <taxon>Chrysomelidae</taxon>
        <taxon>Galerucinae</taxon>
        <taxon>Alticini</taxon>
        <taxon>Psylliodes</taxon>
    </lineage>
</organism>
<dbReference type="PIRSF" id="PIRSF006698">
    <property type="entry name" value="Septin"/>
    <property type="match status" value="1"/>
</dbReference>
<keyword evidence="2" id="KW-0132">Cell division</keyword>
<dbReference type="InterPro" id="IPR030379">
    <property type="entry name" value="G_SEPTIN_dom"/>
</dbReference>
<dbReference type="GO" id="GO:0005856">
    <property type="term" value="C:cytoskeleton"/>
    <property type="evidence" value="ECO:0007669"/>
    <property type="project" value="UniProtKB-ARBA"/>
</dbReference>
<dbReference type="FunFam" id="3.40.50.300:FF:000162">
    <property type="entry name" value="septin-7 isoform X1"/>
    <property type="match status" value="1"/>
</dbReference>
<comment type="subcellular location">
    <subcellularLocation>
        <location evidence="1">Cleavage furrow</location>
    </subcellularLocation>
</comment>
<feature type="domain" description="Septin-type G" evidence="8">
    <location>
        <begin position="52"/>
        <end position="317"/>
    </location>
</feature>
<dbReference type="AlphaFoldDB" id="A0A9P0CKD5"/>
<protein>
    <recommendedName>
        <fullName evidence="8">Septin-type G domain-containing protein</fullName>
    </recommendedName>
</protein>
<dbReference type="GO" id="GO:0032154">
    <property type="term" value="C:cleavage furrow"/>
    <property type="evidence" value="ECO:0007669"/>
    <property type="project" value="UniProtKB-SubCell"/>
</dbReference>
<evidence type="ECO:0000256" key="1">
    <source>
        <dbReference type="ARBA" id="ARBA00004626"/>
    </source>
</evidence>
<dbReference type="SUPFAM" id="SSF52540">
    <property type="entry name" value="P-loop containing nucleoside triphosphate hydrolases"/>
    <property type="match status" value="1"/>
</dbReference>
<keyword evidence="10" id="KW-1185">Reference proteome</keyword>
<evidence type="ECO:0000256" key="5">
    <source>
        <dbReference type="ARBA" id="ARBA00023134"/>
    </source>
</evidence>
<comment type="similarity">
    <text evidence="7">Belongs to the TRAFAC class TrmE-Era-EngA-EngB-Septin-like GTPase superfamily. Septin GTPase family.</text>
</comment>
<proteinExistence type="inferred from homology"/>
<dbReference type="PANTHER" id="PTHR18884">
    <property type="entry name" value="SEPTIN"/>
    <property type="match status" value="1"/>
</dbReference>
<dbReference type="InterPro" id="IPR016491">
    <property type="entry name" value="Septin"/>
</dbReference>
<accession>A0A9P0CKD5</accession>
<dbReference type="EMBL" id="OV651822">
    <property type="protein sequence ID" value="CAH1100217.1"/>
    <property type="molecule type" value="Genomic_DNA"/>
</dbReference>
<evidence type="ECO:0000256" key="7">
    <source>
        <dbReference type="RuleBase" id="RU004560"/>
    </source>
</evidence>
<keyword evidence="6" id="KW-0131">Cell cycle</keyword>
<sequence>MYSSYLFLRNDLPETIENNGNEDQPKIRKPDSSLGLTNLPIELSRRALQKKDFILTIMVVGKSGLGKSTLINSMFLTDICEYVASIAPKTVSIEAKSVSLRENGINLLLTIVDTPGFGDSIDNTNCLIPIIEFLEKQHDNHLKLELGHSTPVCDLRVHCCLYFIQPTGHSLKPLDIQFMKTLSNKVNIIPVIAKADTLTPEERTEFKTQIMKDITENDIKIYEFPNLLGDIEEYKQNKLFKSKVPFAVMGANTVIEINGKKVRARKYAWGTAEVENLEHCDFVALKSMLLHKHLQDVIDVTDNVFYLDYKRNKLAQILSSCNVFESKLFCRIQNKENSEEQIEIKTE</sequence>
<evidence type="ECO:0000256" key="3">
    <source>
        <dbReference type="ARBA" id="ARBA00022741"/>
    </source>
</evidence>
<dbReference type="Gene3D" id="3.40.50.300">
    <property type="entry name" value="P-loop containing nucleotide triphosphate hydrolases"/>
    <property type="match status" value="1"/>
</dbReference>
<reference evidence="9" key="1">
    <citation type="submission" date="2022-01" db="EMBL/GenBank/DDBJ databases">
        <authorList>
            <person name="King R."/>
        </authorList>
    </citation>
    <scope>NUCLEOTIDE SEQUENCE</scope>
</reference>
<evidence type="ECO:0000256" key="2">
    <source>
        <dbReference type="ARBA" id="ARBA00022618"/>
    </source>
</evidence>
<evidence type="ECO:0000313" key="9">
    <source>
        <dbReference type="EMBL" id="CAH1100217.1"/>
    </source>
</evidence>
<dbReference type="InterPro" id="IPR027417">
    <property type="entry name" value="P-loop_NTPase"/>
</dbReference>
<evidence type="ECO:0000256" key="4">
    <source>
        <dbReference type="ARBA" id="ARBA00023054"/>
    </source>
</evidence>